<dbReference type="HOGENOM" id="CLU_022738_3_0_1"/>
<dbReference type="STRING" id="6412.T1EGU9"/>
<dbReference type="Pfam" id="PF17655">
    <property type="entry name" value="IRK_C"/>
    <property type="match status" value="1"/>
</dbReference>
<dbReference type="GO" id="GO:0034702">
    <property type="term" value="C:monoatomic ion channel complex"/>
    <property type="evidence" value="ECO:0007669"/>
    <property type="project" value="UniProtKB-KW"/>
</dbReference>
<dbReference type="AlphaFoldDB" id="T1EGU9"/>
<keyword evidence="6 11" id="KW-0630">Potassium</keyword>
<feature type="domain" description="Potassium channel inwardly rectifying transmembrane" evidence="13">
    <location>
        <begin position="3"/>
        <end position="140"/>
    </location>
</feature>
<keyword evidence="2 11" id="KW-0813">Transport</keyword>
<feature type="transmembrane region" description="Helical" evidence="12">
    <location>
        <begin position="110"/>
        <end position="134"/>
    </location>
</feature>
<dbReference type="Gene3D" id="2.60.40.1400">
    <property type="entry name" value="G protein-activated inward rectifier potassium channel 1"/>
    <property type="match status" value="1"/>
</dbReference>
<evidence type="ECO:0008006" key="18">
    <source>
        <dbReference type="Google" id="ProtNLM"/>
    </source>
</evidence>
<evidence type="ECO:0000313" key="17">
    <source>
        <dbReference type="Proteomes" id="UP000015101"/>
    </source>
</evidence>
<keyword evidence="4 11" id="KW-0812">Transmembrane</keyword>
<keyword evidence="9 12" id="KW-0472">Membrane</keyword>
<comment type="subcellular location">
    <subcellularLocation>
        <location evidence="1 11">Membrane</location>
        <topology evidence="1 11">Multi-pass membrane protein</topology>
    </subcellularLocation>
</comment>
<dbReference type="SUPFAM" id="SSF81296">
    <property type="entry name" value="E set domains"/>
    <property type="match status" value="1"/>
</dbReference>
<evidence type="ECO:0000256" key="7">
    <source>
        <dbReference type="ARBA" id="ARBA00022989"/>
    </source>
</evidence>
<dbReference type="RefSeq" id="XP_009021209.1">
    <property type="nucleotide sequence ID" value="XM_009022961.1"/>
</dbReference>
<evidence type="ECO:0000256" key="10">
    <source>
        <dbReference type="ARBA" id="ARBA00023303"/>
    </source>
</evidence>
<evidence type="ECO:0000259" key="13">
    <source>
        <dbReference type="Pfam" id="PF01007"/>
    </source>
</evidence>
<dbReference type="OMA" id="NAVICKL"/>
<organism evidence="16 17">
    <name type="scientific">Helobdella robusta</name>
    <name type="common">Californian leech</name>
    <dbReference type="NCBI Taxonomy" id="6412"/>
    <lineage>
        <taxon>Eukaryota</taxon>
        <taxon>Metazoa</taxon>
        <taxon>Spiralia</taxon>
        <taxon>Lophotrochozoa</taxon>
        <taxon>Annelida</taxon>
        <taxon>Clitellata</taxon>
        <taxon>Hirudinea</taxon>
        <taxon>Rhynchobdellida</taxon>
        <taxon>Glossiphoniidae</taxon>
        <taxon>Helobdella</taxon>
    </lineage>
</organism>
<evidence type="ECO:0000256" key="2">
    <source>
        <dbReference type="ARBA" id="ARBA00022448"/>
    </source>
</evidence>
<dbReference type="InterPro" id="IPR041647">
    <property type="entry name" value="IRK_C"/>
</dbReference>
<keyword evidence="17" id="KW-1185">Reference proteome</keyword>
<reference evidence="15 17" key="2">
    <citation type="journal article" date="2013" name="Nature">
        <title>Insights into bilaterian evolution from three spiralian genomes.</title>
        <authorList>
            <person name="Simakov O."/>
            <person name="Marletaz F."/>
            <person name="Cho S.J."/>
            <person name="Edsinger-Gonzales E."/>
            <person name="Havlak P."/>
            <person name="Hellsten U."/>
            <person name="Kuo D.H."/>
            <person name="Larsson T."/>
            <person name="Lv J."/>
            <person name="Arendt D."/>
            <person name="Savage R."/>
            <person name="Osoegawa K."/>
            <person name="de Jong P."/>
            <person name="Grimwood J."/>
            <person name="Chapman J.A."/>
            <person name="Shapiro H."/>
            <person name="Aerts A."/>
            <person name="Otillar R.P."/>
            <person name="Terry A.Y."/>
            <person name="Boore J.L."/>
            <person name="Grigoriev I.V."/>
            <person name="Lindberg D.R."/>
            <person name="Seaver E.C."/>
            <person name="Weisblat D.A."/>
            <person name="Putnam N.H."/>
            <person name="Rokhsar D.S."/>
        </authorList>
    </citation>
    <scope>NUCLEOTIDE SEQUENCE</scope>
</reference>
<dbReference type="InterPro" id="IPR014756">
    <property type="entry name" value="Ig_E-set"/>
</dbReference>
<evidence type="ECO:0000256" key="8">
    <source>
        <dbReference type="ARBA" id="ARBA00023065"/>
    </source>
</evidence>
<dbReference type="PIRSF" id="PIRSF005465">
    <property type="entry name" value="GIRK_kir"/>
    <property type="match status" value="1"/>
</dbReference>
<reference evidence="16" key="3">
    <citation type="submission" date="2015-06" db="UniProtKB">
        <authorList>
            <consortium name="EnsemblMetazoa"/>
        </authorList>
    </citation>
    <scope>IDENTIFICATION</scope>
</reference>
<sequence>RLVEKSGESNITLVNVTKRRRKFIIDFMTTIMELKWRYHVLFFFVSFVLSWVLFGFAWYLVAWINNDLDPKKTDLCVINVRDFPSAFMFSIETQATIGYGYRYINSNCGFGAFLIMLQSCFGIFITCFTTGIFFGKISRPKRRSQTIMFSKNAVICKLDGGYSLQFRVGDMRKAHIIGTSIRAILVRQKKTEENGIIPLCQFPLEIETETSKQDSFLFFMWPVTISHKINESSPFWKMSAEDVLLNPFEVVIILEGTVPTNGALIQVRTSYLSSEICWGQKLTPLITVETFKGDCVIDYSKFHETTPITMLECSAAEHKARKQM</sequence>
<dbReference type="InterPro" id="IPR016449">
    <property type="entry name" value="K_chnl_inward-rec_Kir"/>
</dbReference>
<gene>
    <name evidence="16" type="primary">20195799</name>
    <name evidence="15" type="ORF">HELRODRAFT_122541</name>
</gene>
<evidence type="ECO:0000256" key="11">
    <source>
        <dbReference type="RuleBase" id="RU003822"/>
    </source>
</evidence>
<dbReference type="GO" id="GO:0005886">
    <property type="term" value="C:plasma membrane"/>
    <property type="evidence" value="ECO:0000318"/>
    <property type="project" value="GO_Central"/>
</dbReference>
<dbReference type="PANTHER" id="PTHR11767:SF102">
    <property type="entry name" value="INWARDLY RECTIFYING POTASSIUM CHANNEL 1, ISOFORM F"/>
    <property type="match status" value="1"/>
</dbReference>
<dbReference type="Proteomes" id="UP000015101">
    <property type="component" value="Unassembled WGS sequence"/>
</dbReference>
<dbReference type="EMBL" id="KB096900">
    <property type="protein sequence ID" value="ESO00572.1"/>
    <property type="molecule type" value="Genomic_DNA"/>
</dbReference>
<dbReference type="KEGG" id="hro:HELRODRAFT_122541"/>
<evidence type="ECO:0000256" key="3">
    <source>
        <dbReference type="ARBA" id="ARBA00022538"/>
    </source>
</evidence>
<evidence type="ECO:0000256" key="6">
    <source>
        <dbReference type="ARBA" id="ARBA00022958"/>
    </source>
</evidence>
<dbReference type="SUPFAM" id="SSF81324">
    <property type="entry name" value="Voltage-gated potassium channels"/>
    <property type="match status" value="1"/>
</dbReference>
<dbReference type="Gene3D" id="1.10.287.70">
    <property type="match status" value="1"/>
</dbReference>
<keyword evidence="7 12" id="KW-1133">Transmembrane helix</keyword>
<keyword evidence="10 11" id="KW-0407">Ion channel</keyword>
<dbReference type="EMBL" id="AMQM01005315">
    <property type="status" value="NOT_ANNOTATED_CDS"/>
    <property type="molecule type" value="Genomic_DNA"/>
</dbReference>
<dbReference type="InterPro" id="IPR013518">
    <property type="entry name" value="K_chnl_inward-rec_Kir_cyto"/>
</dbReference>
<evidence type="ECO:0000256" key="5">
    <source>
        <dbReference type="ARBA" id="ARBA00022882"/>
    </source>
</evidence>
<evidence type="ECO:0000313" key="15">
    <source>
        <dbReference type="EMBL" id="ESO00572.1"/>
    </source>
</evidence>
<dbReference type="InParanoid" id="T1EGU9"/>
<accession>T1EGU9</accession>
<dbReference type="EnsemblMetazoa" id="HelroT122541">
    <property type="protein sequence ID" value="HelroP122541"/>
    <property type="gene ID" value="HelroG122541"/>
</dbReference>
<proteinExistence type="inferred from homology"/>
<evidence type="ECO:0000256" key="12">
    <source>
        <dbReference type="SAM" id="Phobius"/>
    </source>
</evidence>
<evidence type="ECO:0000259" key="14">
    <source>
        <dbReference type="Pfam" id="PF17655"/>
    </source>
</evidence>
<feature type="domain" description="Inward rectifier potassium channel C-terminal" evidence="14">
    <location>
        <begin position="147"/>
        <end position="322"/>
    </location>
</feature>
<evidence type="ECO:0000256" key="1">
    <source>
        <dbReference type="ARBA" id="ARBA00004141"/>
    </source>
</evidence>
<dbReference type="PANTHER" id="PTHR11767">
    <property type="entry name" value="INWARD RECTIFIER POTASSIUM CHANNEL"/>
    <property type="match status" value="1"/>
</dbReference>
<evidence type="ECO:0000313" key="16">
    <source>
        <dbReference type="EnsemblMetazoa" id="HelroP122541"/>
    </source>
</evidence>
<dbReference type="GO" id="GO:1990573">
    <property type="term" value="P:potassium ion import across plasma membrane"/>
    <property type="evidence" value="ECO:0000318"/>
    <property type="project" value="GO_Central"/>
</dbReference>
<evidence type="ECO:0000256" key="4">
    <source>
        <dbReference type="ARBA" id="ARBA00022692"/>
    </source>
</evidence>
<comment type="similarity">
    <text evidence="11">Belongs to the inward rectifier-type potassium channel (TC 1.A.2.1) family.</text>
</comment>
<keyword evidence="8 11" id="KW-0406">Ion transport</keyword>
<dbReference type="PRINTS" id="PR01320">
    <property type="entry name" value="KIRCHANNEL"/>
</dbReference>
<keyword evidence="5 11" id="KW-0851">Voltage-gated channel</keyword>
<dbReference type="eggNOG" id="KOG3827">
    <property type="taxonomic scope" value="Eukaryota"/>
</dbReference>
<reference evidence="17" key="1">
    <citation type="submission" date="2012-12" db="EMBL/GenBank/DDBJ databases">
        <authorList>
            <person name="Hellsten U."/>
            <person name="Grimwood J."/>
            <person name="Chapman J.A."/>
            <person name="Shapiro H."/>
            <person name="Aerts A."/>
            <person name="Otillar R.P."/>
            <person name="Terry A.Y."/>
            <person name="Boore J.L."/>
            <person name="Simakov O."/>
            <person name="Marletaz F."/>
            <person name="Cho S.-J."/>
            <person name="Edsinger-Gonzales E."/>
            <person name="Havlak P."/>
            <person name="Kuo D.-H."/>
            <person name="Larsson T."/>
            <person name="Lv J."/>
            <person name="Arendt D."/>
            <person name="Savage R."/>
            <person name="Osoegawa K."/>
            <person name="de Jong P."/>
            <person name="Lindberg D.R."/>
            <person name="Seaver E.C."/>
            <person name="Weisblat D.A."/>
            <person name="Putnam N.H."/>
            <person name="Grigoriev I.V."/>
            <person name="Rokhsar D.S."/>
        </authorList>
    </citation>
    <scope>NUCLEOTIDE SEQUENCE</scope>
</reference>
<dbReference type="GO" id="GO:0034765">
    <property type="term" value="P:regulation of monoatomic ion transmembrane transport"/>
    <property type="evidence" value="ECO:0000318"/>
    <property type="project" value="GO_Central"/>
</dbReference>
<keyword evidence="3 11" id="KW-0633">Potassium transport</keyword>
<dbReference type="OrthoDB" id="273257at2759"/>
<dbReference type="GeneID" id="20195799"/>
<feature type="transmembrane region" description="Helical" evidence="12">
    <location>
        <begin position="38"/>
        <end position="61"/>
    </location>
</feature>
<dbReference type="InterPro" id="IPR040445">
    <property type="entry name" value="Kir_TM"/>
</dbReference>
<name>T1EGU9_HELRO</name>
<evidence type="ECO:0000256" key="9">
    <source>
        <dbReference type="ARBA" id="ARBA00023136"/>
    </source>
</evidence>
<dbReference type="Pfam" id="PF01007">
    <property type="entry name" value="IRK"/>
    <property type="match status" value="1"/>
</dbReference>
<protein>
    <recommendedName>
        <fullName evidence="18">Inward rectifier potassium channel C-terminal domain-containing protein</fullName>
    </recommendedName>
</protein>
<dbReference type="CTD" id="20195799"/>
<dbReference type="GO" id="GO:0005242">
    <property type="term" value="F:inward rectifier potassium channel activity"/>
    <property type="evidence" value="ECO:0000318"/>
    <property type="project" value="GO_Central"/>
</dbReference>